<evidence type="ECO:0000313" key="3">
    <source>
        <dbReference type="Proteomes" id="UP001154329"/>
    </source>
</evidence>
<organism evidence="2 3">
    <name type="scientific">Aphis gossypii</name>
    <name type="common">Cotton aphid</name>
    <dbReference type="NCBI Taxonomy" id="80765"/>
    <lineage>
        <taxon>Eukaryota</taxon>
        <taxon>Metazoa</taxon>
        <taxon>Ecdysozoa</taxon>
        <taxon>Arthropoda</taxon>
        <taxon>Hexapoda</taxon>
        <taxon>Insecta</taxon>
        <taxon>Pterygota</taxon>
        <taxon>Neoptera</taxon>
        <taxon>Paraneoptera</taxon>
        <taxon>Hemiptera</taxon>
        <taxon>Sternorrhyncha</taxon>
        <taxon>Aphidomorpha</taxon>
        <taxon>Aphidoidea</taxon>
        <taxon>Aphididae</taxon>
        <taxon>Aphidini</taxon>
        <taxon>Aphis</taxon>
        <taxon>Aphis</taxon>
    </lineage>
</organism>
<gene>
    <name evidence="2" type="ORF">APHIGO_LOCUS4372</name>
</gene>
<sequence length="140" mass="16850">MKMYKIFYETLRSNNCPVVGHLAYRIDTKTRHVRRKMASAFFLSPKISAFHDTRRCRIHVNRLIVYPTSLDRTRCRLQFLIEKSPANKTIAHTLAENSCLRIKITRQIYKFLMDTILLMLLMYHHWTCYYFVCHTTCREI</sequence>
<feature type="transmembrane region" description="Helical" evidence="1">
    <location>
        <begin position="111"/>
        <end position="132"/>
    </location>
</feature>
<keyword evidence="1" id="KW-0472">Membrane</keyword>
<evidence type="ECO:0000313" key="2">
    <source>
        <dbReference type="EMBL" id="CAH1721388.1"/>
    </source>
</evidence>
<accession>A0A9P0IW70</accession>
<protein>
    <submittedName>
        <fullName evidence="2">Uncharacterized protein</fullName>
    </submittedName>
</protein>
<dbReference type="Proteomes" id="UP001154329">
    <property type="component" value="Chromosome 2"/>
</dbReference>
<proteinExistence type="predicted"/>
<dbReference type="EMBL" id="OU899035">
    <property type="protein sequence ID" value="CAH1721388.1"/>
    <property type="molecule type" value="Genomic_DNA"/>
</dbReference>
<dbReference type="AlphaFoldDB" id="A0A9P0IW70"/>
<reference evidence="2" key="2">
    <citation type="submission" date="2022-10" db="EMBL/GenBank/DDBJ databases">
        <authorList>
            <consortium name="ENA_rothamsted_submissions"/>
            <consortium name="culmorum"/>
            <person name="King R."/>
        </authorList>
    </citation>
    <scope>NUCLEOTIDE SEQUENCE</scope>
</reference>
<keyword evidence="3" id="KW-1185">Reference proteome</keyword>
<name>A0A9P0IW70_APHGO</name>
<evidence type="ECO:0000256" key="1">
    <source>
        <dbReference type="SAM" id="Phobius"/>
    </source>
</evidence>
<keyword evidence="1" id="KW-1133">Transmembrane helix</keyword>
<keyword evidence="1" id="KW-0812">Transmembrane</keyword>
<reference evidence="2" key="1">
    <citation type="submission" date="2022-02" db="EMBL/GenBank/DDBJ databases">
        <authorList>
            <person name="King R."/>
        </authorList>
    </citation>
    <scope>NUCLEOTIDE SEQUENCE</scope>
</reference>